<keyword evidence="10" id="KW-0413">Isomerase</keyword>
<organism evidence="18 19">
    <name type="scientific">Taylorella equigenitalis (strain MCE9)</name>
    <dbReference type="NCBI Taxonomy" id="937774"/>
    <lineage>
        <taxon>Bacteria</taxon>
        <taxon>Pseudomonadati</taxon>
        <taxon>Pseudomonadota</taxon>
        <taxon>Betaproteobacteria</taxon>
        <taxon>Burkholderiales</taxon>
        <taxon>Alcaligenaceae</taxon>
        <taxon>Taylorella</taxon>
    </lineage>
</organism>
<evidence type="ECO:0000256" key="5">
    <source>
        <dbReference type="ARBA" id="ARBA00022806"/>
    </source>
</evidence>
<dbReference type="PROSITE" id="PS51217">
    <property type="entry name" value="UVRD_HELICASE_CTER"/>
    <property type="match status" value="1"/>
</dbReference>
<keyword evidence="7 15" id="KW-0067">ATP-binding</keyword>
<dbReference type="PROSITE" id="PS51198">
    <property type="entry name" value="UVRD_HELICASE_ATP_BIND"/>
    <property type="match status" value="1"/>
</dbReference>
<keyword evidence="1" id="KW-0540">Nuclease</keyword>
<dbReference type="PANTHER" id="PTHR11070:SF2">
    <property type="entry name" value="ATP-DEPENDENT DNA HELICASE SRS2"/>
    <property type="match status" value="1"/>
</dbReference>
<dbReference type="GO" id="GO:0005829">
    <property type="term" value="C:cytosol"/>
    <property type="evidence" value="ECO:0007669"/>
    <property type="project" value="TreeGrafter"/>
</dbReference>
<dbReference type="GO" id="GO:0005524">
    <property type="term" value="F:ATP binding"/>
    <property type="evidence" value="ECO:0007669"/>
    <property type="project" value="UniProtKB-UniRule"/>
</dbReference>
<dbReference type="GO" id="GO:0003677">
    <property type="term" value="F:DNA binding"/>
    <property type="evidence" value="ECO:0007669"/>
    <property type="project" value="UniProtKB-KW"/>
</dbReference>
<feature type="binding site" evidence="15">
    <location>
        <begin position="26"/>
        <end position="33"/>
    </location>
    <ligand>
        <name>ATP</name>
        <dbReference type="ChEBI" id="CHEBI:30616"/>
    </ligand>
</feature>
<dbReference type="GO" id="GO:0016887">
    <property type="term" value="F:ATP hydrolysis activity"/>
    <property type="evidence" value="ECO:0007669"/>
    <property type="project" value="RHEA"/>
</dbReference>
<dbReference type="PANTHER" id="PTHR11070">
    <property type="entry name" value="UVRD / RECB / PCRA DNA HELICASE FAMILY MEMBER"/>
    <property type="match status" value="1"/>
</dbReference>
<dbReference type="EC" id="5.6.2.4" evidence="12"/>
<evidence type="ECO:0000313" key="19">
    <source>
        <dbReference type="Proteomes" id="UP000007472"/>
    </source>
</evidence>
<keyword evidence="4 15" id="KW-0378">Hydrolase</keyword>
<feature type="domain" description="UvrD-like helicase C-terminal" evidence="17">
    <location>
        <begin position="505"/>
        <end position="774"/>
    </location>
</feature>
<evidence type="ECO:0000259" key="17">
    <source>
        <dbReference type="PROSITE" id="PS51217"/>
    </source>
</evidence>
<dbReference type="InterPro" id="IPR014016">
    <property type="entry name" value="UvrD-like_ATP-bd"/>
</dbReference>
<proteinExistence type="predicted"/>
<dbReference type="Pfam" id="PF00580">
    <property type="entry name" value="UvrD-helicase"/>
    <property type="match status" value="1"/>
</dbReference>
<dbReference type="EMBL" id="CP002456">
    <property type="protein sequence ID" value="ADU91197.1"/>
    <property type="molecule type" value="Genomic_DNA"/>
</dbReference>
<dbReference type="Gene3D" id="3.90.320.10">
    <property type="match status" value="1"/>
</dbReference>
<dbReference type="GO" id="GO:0000725">
    <property type="term" value="P:recombinational repair"/>
    <property type="evidence" value="ECO:0007669"/>
    <property type="project" value="TreeGrafter"/>
</dbReference>
<dbReference type="GO" id="GO:0043138">
    <property type="term" value="F:3'-5' DNA helicase activity"/>
    <property type="evidence" value="ECO:0007669"/>
    <property type="project" value="UniProtKB-EC"/>
</dbReference>
<evidence type="ECO:0000256" key="13">
    <source>
        <dbReference type="ARBA" id="ARBA00034923"/>
    </source>
</evidence>
<evidence type="ECO:0000256" key="7">
    <source>
        <dbReference type="ARBA" id="ARBA00022840"/>
    </source>
</evidence>
<evidence type="ECO:0000256" key="12">
    <source>
        <dbReference type="ARBA" id="ARBA00034808"/>
    </source>
</evidence>
<evidence type="ECO:0000256" key="3">
    <source>
        <dbReference type="ARBA" id="ARBA00022763"/>
    </source>
</evidence>
<dbReference type="KEGG" id="teq:TEQUI_0245"/>
<keyword evidence="2 15" id="KW-0547">Nucleotide-binding</keyword>
<comment type="catalytic activity">
    <reaction evidence="11">
        <text>Couples ATP hydrolysis with the unwinding of duplex DNA by translocating in the 3'-5' direction.</text>
        <dbReference type="EC" id="5.6.2.4"/>
    </reaction>
</comment>
<dbReference type="GO" id="GO:0033202">
    <property type="term" value="C:DNA helicase complex"/>
    <property type="evidence" value="ECO:0007669"/>
    <property type="project" value="TreeGrafter"/>
</dbReference>
<evidence type="ECO:0000313" key="18">
    <source>
        <dbReference type="EMBL" id="ADU91197.1"/>
    </source>
</evidence>
<dbReference type="Proteomes" id="UP000007472">
    <property type="component" value="Chromosome"/>
</dbReference>
<protein>
    <recommendedName>
        <fullName evidence="12">DNA 3'-5' helicase</fullName>
        <ecNumber evidence="12">5.6.2.4</ecNumber>
    </recommendedName>
    <alternativeName>
        <fullName evidence="13">DNA 3'-5' helicase II</fullName>
    </alternativeName>
</protein>
<keyword evidence="5 15" id="KW-0347">Helicase</keyword>
<dbReference type="Pfam" id="PF13361">
    <property type="entry name" value="UvrD_C"/>
    <property type="match status" value="1"/>
</dbReference>
<keyword evidence="3" id="KW-0227">DNA damage</keyword>
<keyword evidence="8" id="KW-0238">DNA-binding</keyword>
<evidence type="ECO:0000256" key="8">
    <source>
        <dbReference type="ARBA" id="ARBA00023125"/>
    </source>
</evidence>
<keyword evidence="6" id="KW-0269">Exonuclease</keyword>
<sequence>MNKKIAADQKQRDLALDSSKSYIVQAPAGSGKTEILSTRILSLLCVVEKPEQILAITFTKKAASEMLDRVYEKLLNHSNPEPESEFEKLSWELANKVIQRDKEKNWKILENLDRFRIRTIDSFTKNLISNTPLISGVGAGVEFTENAESLFHEAVDLMIEEYDDHPFLRQVLDHLDMDFDGFRRLMIQMLHKRLNWQDLIKRNVPSQELFNQSYESISKEYLNELKETLDSVEVKNDLWPIIKSKYFDDLAWHKGFLDIDNPSFCPGFEIEYVPFWKIVRAEVLTKSPGTVRKKIQNLPRITPEDVGIEGFKDFLKRHEEDHKLEDALKKICLLPDQFNSLAQNLEIFYATLGLALEKLNEVFSNYSIIDFNESSIRALTALGEADDPSDLLLKIDNDLHHILIDEFQDTNFNQKQLLEKITSGWSVGDGRTIFLVGDPMQSIYRFRQAEVGIFIDYAEKAKRNIGLPLSDQIGVVGDIPLEFLSLSVNFRSNKNIIDWVNNKFSKKFPLKDNPVLGAISYTPSESFKDASSEDCVQIHSFLKDTKGCYENAVNIAKKALESHPNSSKPVGILVKSRSHLENLVEQLVSAGISVKAVEMVSLGDTEEIMDLVQLIRLLSHKGDRLAWMSILRSPMCGLTLKTLTRIFESRKNVSPASALREVLKDSNFKKSIDENEFMRLFYVSDILLRNPLNYPRVAFPQFVSMVWEDLGANKIYSSEIQQANIKRVIELLEKSSPYGAIDIEGFERNLQKLYAQDVVSGPAVEIMTMHSAKGLEFDEVILFGLNRKPPNNQANLIEFENYGNSFLVSSVGHKGTGVKDDLFDLINQRNKERDEFETMRLIYVACTRAKRKLHLFVNITNKNETVSAGSIAGQLGLQETDEFSITKNYVPSEEIQDEKVTTLIDKSIIKRLTIDEFKVPTADSSSIANLAIRESKTWQFDDQYISCVGHVVHMWLERMGRDKLVGWDFERIKNARGLVQKHLHTLGLPNVALTGATTRVIKLLLKAYDNHTVKWLLTNANAMQEWSLFDEMATERRFDVVVDNGDHWLLVDFKTNIKHEDEEYEDFIGRMIRVYTPQLNMYAKYLQSFNDKPVIKKLLVLETCEFIDL</sequence>
<reference evidence="18 19" key="1">
    <citation type="journal article" date="2011" name="J. Bacteriol.">
        <title>Genome sequence of Taylorella equigenitalis MCE9, the causative agent of contagious equine metritis.</title>
        <authorList>
            <person name="Hebert L."/>
            <person name="Moumen B."/>
            <person name="Duquesne F."/>
            <person name="Breuil M.F."/>
            <person name="Laugier C."/>
            <person name="Batto J.M."/>
            <person name="Renault P."/>
            <person name="Petry S."/>
        </authorList>
    </citation>
    <scope>NUCLEOTIDE SEQUENCE [LARGE SCALE GENOMIC DNA]</scope>
    <source>
        <strain evidence="18 19">MCE9</strain>
    </source>
</reference>
<evidence type="ECO:0000256" key="4">
    <source>
        <dbReference type="ARBA" id="ARBA00022801"/>
    </source>
</evidence>
<dbReference type="InterPro" id="IPR000212">
    <property type="entry name" value="DNA_helicase_UvrD/REP"/>
</dbReference>
<evidence type="ECO:0000256" key="14">
    <source>
        <dbReference type="ARBA" id="ARBA00048988"/>
    </source>
</evidence>
<dbReference type="Gene3D" id="1.10.486.10">
    <property type="entry name" value="PCRA, domain 4"/>
    <property type="match status" value="1"/>
</dbReference>
<dbReference type="Gene3D" id="3.40.50.300">
    <property type="entry name" value="P-loop containing nucleotide triphosphate hydrolases"/>
    <property type="match status" value="3"/>
</dbReference>
<feature type="domain" description="UvrD-like helicase ATP-binding" evidence="16">
    <location>
        <begin position="5"/>
        <end position="493"/>
    </location>
</feature>
<evidence type="ECO:0000256" key="10">
    <source>
        <dbReference type="ARBA" id="ARBA00023235"/>
    </source>
</evidence>
<evidence type="ECO:0000256" key="15">
    <source>
        <dbReference type="PROSITE-ProRule" id="PRU00560"/>
    </source>
</evidence>
<comment type="catalytic activity">
    <reaction evidence="14">
        <text>ATP + H2O = ADP + phosphate + H(+)</text>
        <dbReference type="Rhea" id="RHEA:13065"/>
        <dbReference type="ChEBI" id="CHEBI:15377"/>
        <dbReference type="ChEBI" id="CHEBI:15378"/>
        <dbReference type="ChEBI" id="CHEBI:30616"/>
        <dbReference type="ChEBI" id="CHEBI:43474"/>
        <dbReference type="ChEBI" id="CHEBI:456216"/>
        <dbReference type="EC" id="5.6.2.4"/>
    </reaction>
</comment>
<evidence type="ECO:0000259" key="16">
    <source>
        <dbReference type="PROSITE" id="PS51198"/>
    </source>
</evidence>
<dbReference type="GO" id="GO:0004527">
    <property type="term" value="F:exonuclease activity"/>
    <property type="evidence" value="ECO:0007669"/>
    <property type="project" value="UniProtKB-KW"/>
</dbReference>
<evidence type="ECO:0000256" key="11">
    <source>
        <dbReference type="ARBA" id="ARBA00034617"/>
    </source>
</evidence>
<keyword evidence="9" id="KW-0234">DNA repair</keyword>
<dbReference type="InterPro" id="IPR014017">
    <property type="entry name" value="DNA_helicase_UvrD-like_C"/>
</dbReference>
<accession>A0A654KFI8</accession>
<dbReference type="InterPro" id="IPR027417">
    <property type="entry name" value="P-loop_NTPase"/>
</dbReference>
<dbReference type="AlphaFoldDB" id="A0A654KFI8"/>
<dbReference type="InterPro" id="IPR011604">
    <property type="entry name" value="PDDEXK-like_dom_sf"/>
</dbReference>
<name>A0A654KFI8_TAYEM</name>
<evidence type="ECO:0000256" key="6">
    <source>
        <dbReference type="ARBA" id="ARBA00022839"/>
    </source>
</evidence>
<evidence type="ECO:0000256" key="2">
    <source>
        <dbReference type="ARBA" id="ARBA00022741"/>
    </source>
</evidence>
<dbReference type="SUPFAM" id="SSF52540">
    <property type="entry name" value="P-loop containing nucleoside triphosphate hydrolases"/>
    <property type="match status" value="1"/>
</dbReference>
<gene>
    <name evidence="18" type="ordered locus">TEQUI_0245</name>
</gene>
<evidence type="ECO:0000256" key="9">
    <source>
        <dbReference type="ARBA" id="ARBA00023204"/>
    </source>
</evidence>
<evidence type="ECO:0000256" key="1">
    <source>
        <dbReference type="ARBA" id="ARBA00022722"/>
    </source>
</evidence>